<dbReference type="SUPFAM" id="SSF54909">
    <property type="entry name" value="Dimeric alpha+beta barrel"/>
    <property type="match status" value="1"/>
</dbReference>
<proteinExistence type="predicted"/>
<keyword evidence="2" id="KW-0503">Monooxygenase</keyword>
<dbReference type="AlphaFoldDB" id="A0A378U039"/>
<sequence length="100" mass="11228">MSNIKITAIVAVKAEHRAELLDVFTALVGESRKEGGNLRYDLHQDLQNPNRFVFFENWKDQAAVDSHNASVHFQNFLKAIDGKTEAVDIVLMKDVSDNGN</sequence>
<evidence type="ECO:0000313" key="3">
    <source>
        <dbReference type="Proteomes" id="UP000254927"/>
    </source>
</evidence>
<dbReference type="PROSITE" id="PS51725">
    <property type="entry name" value="ABM"/>
    <property type="match status" value="1"/>
</dbReference>
<feature type="domain" description="ABM" evidence="1">
    <location>
        <begin position="4"/>
        <end position="92"/>
    </location>
</feature>
<keyword evidence="2" id="KW-0560">Oxidoreductase</keyword>
<dbReference type="EC" id="1.14.14.1" evidence="2"/>
<dbReference type="PANTHER" id="PTHR33336">
    <property type="entry name" value="QUINOL MONOOXYGENASE YGIN-RELATED"/>
    <property type="match status" value="1"/>
</dbReference>
<dbReference type="PANTHER" id="PTHR33336:SF3">
    <property type="entry name" value="ABM DOMAIN-CONTAINING PROTEIN"/>
    <property type="match status" value="1"/>
</dbReference>
<dbReference type="RefSeq" id="WP_070453752.1">
    <property type="nucleotide sequence ID" value="NZ_CALIXL010000029.1"/>
</dbReference>
<evidence type="ECO:0000259" key="1">
    <source>
        <dbReference type="PROSITE" id="PS51725"/>
    </source>
</evidence>
<evidence type="ECO:0000313" key="2">
    <source>
        <dbReference type="EMBL" id="STZ67732.1"/>
    </source>
</evidence>
<gene>
    <name evidence="2" type="primary">ycnE</name>
    <name evidence="2" type="ORF">NCTC10660_01220</name>
</gene>
<accession>A0A378U039</accession>
<dbReference type="InterPro" id="IPR050744">
    <property type="entry name" value="AI-2_Isomerase_LsrG"/>
</dbReference>
<dbReference type="GO" id="GO:0016712">
    <property type="term" value="F:oxidoreductase activity, acting on paired donors, with incorporation or reduction of molecular oxygen, reduced flavin or flavoprotein as one donor, and incorporation of one atom of oxygen"/>
    <property type="evidence" value="ECO:0007669"/>
    <property type="project" value="UniProtKB-EC"/>
</dbReference>
<reference evidence="2 3" key="1">
    <citation type="submission" date="2018-06" db="EMBL/GenBank/DDBJ databases">
        <authorList>
            <consortium name="Pathogen Informatics"/>
            <person name="Doyle S."/>
        </authorList>
    </citation>
    <scope>NUCLEOTIDE SEQUENCE [LARGE SCALE GENOMIC DNA]</scope>
    <source>
        <strain evidence="2 3">NCTC10660</strain>
    </source>
</reference>
<dbReference type="Pfam" id="PF03992">
    <property type="entry name" value="ABM"/>
    <property type="match status" value="1"/>
</dbReference>
<organism evidence="2 3">
    <name type="scientific">Neisseria elongata</name>
    <dbReference type="NCBI Taxonomy" id="495"/>
    <lineage>
        <taxon>Bacteria</taxon>
        <taxon>Pseudomonadati</taxon>
        <taxon>Pseudomonadota</taxon>
        <taxon>Betaproteobacteria</taxon>
        <taxon>Neisseriales</taxon>
        <taxon>Neisseriaceae</taxon>
        <taxon>Neisseria</taxon>
    </lineage>
</organism>
<dbReference type="EC" id="1.-.-.-" evidence="2"/>
<dbReference type="Gene3D" id="3.30.70.100">
    <property type="match status" value="1"/>
</dbReference>
<dbReference type="InterPro" id="IPR007138">
    <property type="entry name" value="ABM_dom"/>
</dbReference>
<dbReference type="GeneID" id="93352204"/>
<dbReference type="Proteomes" id="UP000254927">
    <property type="component" value="Unassembled WGS sequence"/>
</dbReference>
<dbReference type="InterPro" id="IPR011008">
    <property type="entry name" value="Dimeric_a/b-barrel"/>
</dbReference>
<dbReference type="EMBL" id="UGQW01000002">
    <property type="protein sequence ID" value="STZ67732.1"/>
    <property type="molecule type" value="Genomic_DNA"/>
</dbReference>
<dbReference type="GO" id="GO:0005829">
    <property type="term" value="C:cytosol"/>
    <property type="evidence" value="ECO:0007669"/>
    <property type="project" value="TreeGrafter"/>
</dbReference>
<protein>
    <submittedName>
        <fullName evidence="2">Antibiotic biosynthesis monooxygenase family protein</fullName>
        <ecNumber evidence="2">1.-.-.-</ecNumber>
        <ecNumber evidence="2">1.14.14.1</ecNumber>
    </submittedName>
</protein>
<name>A0A378U039_NEIEL</name>